<sequence length="481" mass="51073">MSITFNGIGSGLDIDSIVQAIVEAERAPAQNRLDRLETDTTEELSAVGQLSSALSDFMTVVEDLGDEDLYRGRSVSIGDRELLDATVDESAQTGSYQLQIEQVATSHKIATQAVAAGSSTIGTGTLTLHMGNSSFDVVIDEENDTLAGIRDAINNDPSNIGVRASIINDDTGARLVITGDETGLENTVAITVEDDDGNSRDTGGLSALTFDPNDINSVGDGGVTHDAKELATPQDALLYIDGLTVTSASNNVENVIDGVNLNILSAQSEEDYANGNTINLTITNDQAAISDTVNNFIDVYNSFMSVVDQLTVVVVNEGSTGNLTGALTGDSTARNLVSTIRTQLSTGVEENPDGMQFLVNLGITTNDEGQLTLDSAKLDKALANNFDDIGALFTGENGFAKRMETALEGYTGAGNILELRQDRLQNTLNDVDTRREKLDERISLVEARLYSQYQAADSLIGSLNNTLSYLTSIGTINNDDD</sequence>
<evidence type="ECO:0000256" key="2">
    <source>
        <dbReference type="ARBA" id="ARBA00011255"/>
    </source>
</evidence>
<name>A0AAV3U0A1_9ALTE</name>
<dbReference type="GO" id="GO:0071973">
    <property type="term" value="P:bacterial-type flagellum-dependent cell motility"/>
    <property type="evidence" value="ECO:0007669"/>
    <property type="project" value="TreeGrafter"/>
</dbReference>
<keyword evidence="3 5" id="KW-0175">Coiled coil</keyword>
<dbReference type="GO" id="GO:0007155">
    <property type="term" value="P:cell adhesion"/>
    <property type="evidence" value="ECO:0007669"/>
    <property type="project" value="InterPro"/>
</dbReference>
<dbReference type="PANTHER" id="PTHR30288:SF0">
    <property type="entry name" value="FLAGELLAR HOOK-ASSOCIATED PROTEIN 2"/>
    <property type="match status" value="1"/>
</dbReference>
<comment type="subcellular location">
    <subcellularLocation>
        <location evidence="5">Secreted</location>
    </subcellularLocation>
    <subcellularLocation>
        <location evidence="5">Bacterial flagellum</location>
    </subcellularLocation>
</comment>
<evidence type="ECO:0000259" key="6">
    <source>
        <dbReference type="Pfam" id="PF02465"/>
    </source>
</evidence>
<dbReference type="InterPro" id="IPR010809">
    <property type="entry name" value="FliD_C"/>
</dbReference>
<evidence type="ECO:0000259" key="7">
    <source>
        <dbReference type="Pfam" id="PF07195"/>
    </source>
</evidence>
<dbReference type="GO" id="GO:0005576">
    <property type="term" value="C:extracellular region"/>
    <property type="evidence" value="ECO:0007669"/>
    <property type="project" value="UniProtKB-SubCell"/>
</dbReference>
<gene>
    <name evidence="8" type="primary">fliD</name>
    <name evidence="8" type="ORF">GCM10025791_12810</name>
</gene>
<dbReference type="InterPro" id="IPR003481">
    <property type="entry name" value="FliD_N"/>
</dbReference>
<evidence type="ECO:0000256" key="4">
    <source>
        <dbReference type="ARBA" id="ARBA00023143"/>
    </source>
</evidence>
<keyword evidence="5" id="KW-0964">Secreted</keyword>
<comment type="similarity">
    <text evidence="1 5">Belongs to the FliD family.</text>
</comment>
<reference evidence="9" key="1">
    <citation type="journal article" date="2019" name="Int. J. Syst. Evol. Microbiol.">
        <title>The Global Catalogue of Microorganisms (GCM) 10K type strain sequencing project: providing services to taxonomists for standard genome sequencing and annotation.</title>
        <authorList>
            <consortium name="The Broad Institute Genomics Platform"/>
            <consortium name="The Broad Institute Genome Sequencing Center for Infectious Disease"/>
            <person name="Wu L."/>
            <person name="Ma J."/>
        </authorList>
    </citation>
    <scope>NUCLEOTIDE SEQUENCE [LARGE SCALE GENOMIC DNA]</scope>
    <source>
        <strain evidence="9">JCM 19134</strain>
    </source>
</reference>
<dbReference type="Pfam" id="PF07196">
    <property type="entry name" value="Flagellin_IN"/>
    <property type="match status" value="1"/>
</dbReference>
<organism evidence="8 9">
    <name type="scientific">Halioxenophilus aromaticivorans</name>
    <dbReference type="NCBI Taxonomy" id="1306992"/>
    <lineage>
        <taxon>Bacteria</taxon>
        <taxon>Pseudomonadati</taxon>
        <taxon>Pseudomonadota</taxon>
        <taxon>Gammaproteobacteria</taxon>
        <taxon>Alteromonadales</taxon>
        <taxon>Alteromonadaceae</taxon>
        <taxon>Halioxenophilus</taxon>
    </lineage>
</organism>
<feature type="domain" description="Flagellar hook-associated protein 2 N-terminal" evidence="6">
    <location>
        <begin position="10"/>
        <end position="107"/>
    </location>
</feature>
<dbReference type="InterPro" id="IPR010810">
    <property type="entry name" value="Flagellin_hook_IN_motif"/>
</dbReference>
<keyword evidence="9" id="KW-1185">Reference proteome</keyword>
<keyword evidence="4 5" id="KW-0975">Bacterial flagellum</keyword>
<dbReference type="AlphaFoldDB" id="A0AAV3U0A1"/>
<dbReference type="GO" id="GO:0009421">
    <property type="term" value="C:bacterial-type flagellum filament cap"/>
    <property type="evidence" value="ECO:0007669"/>
    <property type="project" value="InterPro"/>
</dbReference>
<feature type="domain" description="Flagellar hook-associated protein 2 C-terminal" evidence="7">
    <location>
        <begin position="234"/>
        <end position="465"/>
    </location>
</feature>
<accession>A0AAV3U0A1</accession>
<dbReference type="RefSeq" id="WP_345418818.1">
    <property type="nucleotide sequence ID" value="NZ_AP031496.1"/>
</dbReference>
<evidence type="ECO:0000256" key="1">
    <source>
        <dbReference type="ARBA" id="ARBA00009764"/>
    </source>
</evidence>
<comment type="function">
    <text evidence="5">Required for morphogenesis and for the elongation of the flagellar filament by facilitating polymerization of the flagellin monomers at the tip of growing filament. Forms a capping structure, which prevents flagellin subunits (transported through the central channel of the flagellum) from leaking out without polymerization at the distal end.</text>
</comment>
<comment type="subunit">
    <text evidence="2 5">Homopentamer.</text>
</comment>
<evidence type="ECO:0000313" key="8">
    <source>
        <dbReference type="EMBL" id="GAA4936539.1"/>
    </source>
</evidence>
<dbReference type="Proteomes" id="UP001409585">
    <property type="component" value="Unassembled WGS sequence"/>
</dbReference>
<evidence type="ECO:0000313" key="9">
    <source>
        <dbReference type="Proteomes" id="UP001409585"/>
    </source>
</evidence>
<feature type="coiled-coil region" evidence="5">
    <location>
        <begin position="421"/>
        <end position="448"/>
    </location>
</feature>
<evidence type="ECO:0000256" key="5">
    <source>
        <dbReference type="RuleBase" id="RU362066"/>
    </source>
</evidence>
<dbReference type="PANTHER" id="PTHR30288">
    <property type="entry name" value="FLAGELLAR CAP/ASSEMBLY PROTEIN FLID"/>
    <property type="match status" value="1"/>
</dbReference>
<dbReference type="Pfam" id="PF07195">
    <property type="entry name" value="FliD_C"/>
    <property type="match status" value="1"/>
</dbReference>
<evidence type="ECO:0000256" key="3">
    <source>
        <dbReference type="ARBA" id="ARBA00023054"/>
    </source>
</evidence>
<dbReference type="InterPro" id="IPR040026">
    <property type="entry name" value="FliD"/>
</dbReference>
<comment type="caution">
    <text evidence="8">The sequence shown here is derived from an EMBL/GenBank/DDBJ whole genome shotgun (WGS) entry which is preliminary data.</text>
</comment>
<keyword evidence="8" id="KW-0966">Cell projection</keyword>
<protein>
    <recommendedName>
        <fullName evidence="5">Flagellar hook-associated protein 2</fullName>
        <shortName evidence="5">HAP2</shortName>
    </recommendedName>
    <alternativeName>
        <fullName evidence="5">Flagellar cap protein</fullName>
    </alternativeName>
</protein>
<dbReference type="Pfam" id="PF02465">
    <property type="entry name" value="FliD_N"/>
    <property type="match status" value="1"/>
</dbReference>
<dbReference type="GO" id="GO:0009424">
    <property type="term" value="C:bacterial-type flagellum hook"/>
    <property type="evidence" value="ECO:0007669"/>
    <property type="project" value="UniProtKB-UniRule"/>
</dbReference>
<dbReference type="EMBL" id="BAABLX010000007">
    <property type="protein sequence ID" value="GAA4936539.1"/>
    <property type="molecule type" value="Genomic_DNA"/>
</dbReference>
<keyword evidence="8" id="KW-0282">Flagellum</keyword>
<keyword evidence="8" id="KW-0969">Cilium</keyword>
<proteinExistence type="inferred from homology"/>